<dbReference type="EMBL" id="CP042199">
    <property type="protein sequence ID" value="QDS76468.1"/>
    <property type="molecule type" value="Genomic_DNA"/>
</dbReference>
<proteinExistence type="predicted"/>
<sequence>MDCSARNRRNFNMIKEAANLGVCKECYKREKSPRNRNNTRNQKTHVCATHIETYANFVRQRALRCVFYRRQIKYHKSVAKAKRWTIQKPGTRTMKHTGLYWRHPRGELYAEPHCVCGRPARHKRIGWQDTPEYNRKNKDLNKDLVRSCAVCTSIPGDVAPSNPRPMTVETDANGVHIGPGLLIEPKRIPTGPVLNAGGDYGTEGWVRRERVVAPPAQPENGLTTANPAPGVTAAAPPPTAGNTLPVASQAPGGTAAAPPPTTGNTLPVATQAPTVANMAVGPGTVTNSVSPLYQIRDAYRRLHGHVIQENNADRYQDLSENRGEQTSRLEAYNLLTTGLPTRVEARLAALLVAQNRVVTAGIEHVDAVNELAAFTQEMGDDELRERTERRDAAVQDLADAERVLQGFDGDWTRVAPAEVVTRGHLRVRHFVDDKQAHFWRGKQ</sequence>
<dbReference type="OrthoDB" id="10532676at2759"/>
<evidence type="ECO:0000313" key="2">
    <source>
        <dbReference type="EMBL" id="QDS76468.1"/>
    </source>
</evidence>
<gene>
    <name evidence="2" type="ORF">FKW77_004933</name>
</gene>
<keyword evidence="3" id="KW-1185">Reference proteome</keyword>
<organism evidence="2 3">
    <name type="scientific">Venturia effusa</name>
    <dbReference type="NCBI Taxonomy" id="50376"/>
    <lineage>
        <taxon>Eukaryota</taxon>
        <taxon>Fungi</taxon>
        <taxon>Dikarya</taxon>
        <taxon>Ascomycota</taxon>
        <taxon>Pezizomycotina</taxon>
        <taxon>Dothideomycetes</taxon>
        <taxon>Pleosporomycetidae</taxon>
        <taxon>Venturiales</taxon>
        <taxon>Venturiaceae</taxon>
        <taxon>Venturia</taxon>
    </lineage>
</organism>
<reference evidence="2 3" key="1">
    <citation type="submission" date="2019-07" db="EMBL/GenBank/DDBJ databases">
        <title>Finished genome of Venturia effusa.</title>
        <authorList>
            <person name="Young C.A."/>
            <person name="Cox M.P."/>
            <person name="Ganley A.R.D."/>
            <person name="David W.J."/>
        </authorList>
    </citation>
    <scope>NUCLEOTIDE SEQUENCE [LARGE SCALE GENOMIC DNA]</scope>
    <source>
        <strain evidence="3">albino</strain>
    </source>
</reference>
<feature type="region of interest" description="Disordered" evidence="1">
    <location>
        <begin position="213"/>
        <end position="268"/>
    </location>
</feature>
<dbReference type="AlphaFoldDB" id="A0A517LLD8"/>
<feature type="compositionally biased region" description="Low complexity" evidence="1">
    <location>
        <begin position="223"/>
        <end position="234"/>
    </location>
</feature>
<dbReference type="Proteomes" id="UP000316270">
    <property type="component" value="Chromosome 15"/>
</dbReference>
<name>A0A517LLD8_9PEZI</name>
<accession>A0A517LLD8</accession>
<evidence type="ECO:0000313" key="3">
    <source>
        <dbReference type="Proteomes" id="UP000316270"/>
    </source>
</evidence>
<protein>
    <submittedName>
        <fullName evidence="2">Uncharacterized protein</fullName>
    </submittedName>
</protein>
<evidence type="ECO:0000256" key="1">
    <source>
        <dbReference type="SAM" id="MobiDB-lite"/>
    </source>
</evidence>